<evidence type="ECO:0000259" key="5">
    <source>
        <dbReference type="Pfam" id="PF00206"/>
    </source>
</evidence>
<dbReference type="PANTHER" id="PTHR43814:SF1">
    <property type="entry name" value="ARGININOSUCCINATE LYASE"/>
    <property type="match status" value="1"/>
</dbReference>
<comment type="pathway">
    <text evidence="1">Amino-acid biosynthesis; L-arginine biosynthesis; L-arginine from L-ornithine and carbamoyl phosphate: step 3/3.</text>
</comment>
<dbReference type="GO" id="GO:0042450">
    <property type="term" value="P:L-arginine biosynthetic process via ornithine"/>
    <property type="evidence" value="ECO:0007669"/>
    <property type="project" value="InterPro"/>
</dbReference>
<dbReference type="SUPFAM" id="SSF48557">
    <property type="entry name" value="L-aspartase-like"/>
    <property type="match status" value="1"/>
</dbReference>
<dbReference type="Pfam" id="PF00206">
    <property type="entry name" value="Lyase_1"/>
    <property type="match status" value="1"/>
</dbReference>
<evidence type="ECO:0000256" key="4">
    <source>
        <dbReference type="ARBA" id="ARBA00023239"/>
    </source>
</evidence>
<dbReference type="PRINTS" id="PR00149">
    <property type="entry name" value="FUMRATELYASE"/>
</dbReference>
<protein>
    <recommendedName>
        <fullName evidence="2">argininosuccinate lyase</fullName>
        <ecNumber evidence="2">4.3.2.1</ecNumber>
    </recommendedName>
</protein>
<accession>A0A9X1MCK1</accession>
<organism evidence="6 7">
    <name type="scientific">Arthrobacter caoxuetaonis</name>
    <dbReference type="NCBI Taxonomy" id="2886935"/>
    <lineage>
        <taxon>Bacteria</taxon>
        <taxon>Bacillati</taxon>
        <taxon>Actinomycetota</taxon>
        <taxon>Actinomycetes</taxon>
        <taxon>Micrococcales</taxon>
        <taxon>Micrococcaceae</taxon>
        <taxon>Arthrobacter</taxon>
    </lineage>
</organism>
<reference evidence="6" key="1">
    <citation type="submission" date="2021-10" db="EMBL/GenBank/DDBJ databases">
        <title>Novel species in genus Arthrobacter.</title>
        <authorList>
            <person name="Liu Y."/>
        </authorList>
    </citation>
    <scope>NUCLEOTIDE SEQUENCE</scope>
    <source>
        <strain evidence="6">Zg-Y453</strain>
    </source>
</reference>
<dbReference type="GO" id="GO:0004056">
    <property type="term" value="F:argininosuccinate lyase activity"/>
    <property type="evidence" value="ECO:0007669"/>
    <property type="project" value="UniProtKB-EC"/>
</dbReference>
<dbReference type="InterPro" id="IPR008948">
    <property type="entry name" value="L-Aspartase-like"/>
</dbReference>
<dbReference type="GO" id="GO:0005829">
    <property type="term" value="C:cytosol"/>
    <property type="evidence" value="ECO:0007669"/>
    <property type="project" value="TreeGrafter"/>
</dbReference>
<evidence type="ECO:0000313" key="6">
    <source>
        <dbReference type="EMBL" id="MCC3297473.1"/>
    </source>
</evidence>
<dbReference type="Gene3D" id="1.10.275.10">
    <property type="entry name" value="Fumarase/aspartase (N-terminal domain)"/>
    <property type="match status" value="1"/>
</dbReference>
<evidence type="ECO:0000256" key="2">
    <source>
        <dbReference type="ARBA" id="ARBA00012338"/>
    </source>
</evidence>
<dbReference type="InterPro" id="IPR024083">
    <property type="entry name" value="Fumarase/histidase_N"/>
</dbReference>
<evidence type="ECO:0000256" key="1">
    <source>
        <dbReference type="ARBA" id="ARBA00004941"/>
    </source>
</evidence>
<keyword evidence="3" id="KW-0055">Arginine biosynthesis</keyword>
<keyword evidence="3" id="KW-0028">Amino-acid biosynthesis</keyword>
<dbReference type="PRINTS" id="PR00145">
    <property type="entry name" value="ARGSUCLYASE"/>
</dbReference>
<proteinExistence type="predicted"/>
<dbReference type="Proteomes" id="UP001139158">
    <property type="component" value="Unassembled WGS sequence"/>
</dbReference>
<dbReference type="InterPro" id="IPR000362">
    <property type="entry name" value="Fumarate_lyase_fam"/>
</dbReference>
<name>A0A9X1MCK1_9MICC</name>
<gene>
    <name evidence="6" type="ORF">LJ757_06595</name>
</gene>
<evidence type="ECO:0000256" key="3">
    <source>
        <dbReference type="ARBA" id="ARBA00022571"/>
    </source>
</evidence>
<dbReference type="Gene3D" id="1.10.40.30">
    <property type="entry name" value="Fumarase/aspartase (C-terminal domain)"/>
    <property type="match status" value="1"/>
</dbReference>
<comment type="caution">
    <text evidence="6">The sequence shown here is derived from an EMBL/GenBank/DDBJ whole genome shotgun (WGS) entry which is preliminary data.</text>
</comment>
<dbReference type="RefSeq" id="WP_227895361.1">
    <property type="nucleotide sequence ID" value="NZ_CP099466.1"/>
</dbReference>
<feature type="domain" description="Fumarate lyase N-terminal" evidence="5">
    <location>
        <begin position="109"/>
        <end position="303"/>
    </location>
</feature>
<keyword evidence="7" id="KW-1185">Reference proteome</keyword>
<dbReference type="PANTHER" id="PTHR43814">
    <property type="entry name" value="ARGININOSUCCINATE LYASE"/>
    <property type="match status" value="1"/>
</dbReference>
<dbReference type="PROSITE" id="PS00163">
    <property type="entry name" value="FUMARATE_LYASES"/>
    <property type="match status" value="1"/>
</dbReference>
<keyword evidence="4" id="KW-0456">Lyase</keyword>
<sequence length="496" mass="53623">MNTPSRTLLTDRPDLSVYWDNHLRDAFEEAAANIYPPMVEASLAHVWMLDDEGILPRERSARLEKGLLELWERITDDRQEYSFDGSVEDPYYFMEQQLAAACGISTSELDVQLARSRNDLDAGAFRMVLRRQILDQADLVLQSAADAAELARRHADALIIGFTHRRPAQPTTIGHVLGGLAEALLSQGRELLDIYAEMNVSPLGSAAFTGSDVPINPQTVADLLGFESTFTSSYEAVAGAEHFMRLAAAQARICATGARFSRVLLEWMTFGWVATPDAYTQGSSIMPQKKNPVVLEHMVSMAGAAAADMSATYANINSGWYEDSNNATTDVQKHLWRASDRVIRFVRMLDGLLNEFTVLRLPDKAEIVRSGATTTSVAEALAVAGVPWRGAHDVVGRLFKSADPTAWSREQVTGALSAGNISTDLADLVLAAGTDPGRILDRPQAGSPGIKAVTATADRATEAARTLAVRAAELRTGIDAARAALLERAQALAAAA</sequence>
<dbReference type="EC" id="4.3.2.1" evidence="2"/>
<dbReference type="InterPro" id="IPR020557">
    <property type="entry name" value="Fumarate_lyase_CS"/>
</dbReference>
<dbReference type="InterPro" id="IPR022761">
    <property type="entry name" value="Fumarate_lyase_N"/>
</dbReference>
<dbReference type="AlphaFoldDB" id="A0A9X1MCK1"/>
<evidence type="ECO:0000313" key="7">
    <source>
        <dbReference type="Proteomes" id="UP001139158"/>
    </source>
</evidence>
<dbReference type="EMBL" id="JAJFZV010000005">
    <property type="protein sequence ID" value="MCC3297473.1"/>
    <property type="molecule type" value="Genomic_DNA"/>
</dbReference>
<dbReference type="Gene3D" id="1.20.200.10">
    <property type="entry name" value="Fumarase/aspartase (Central domain)"/>
    <property type="match status" value="1"/>
</dbReference>
<dbReference type="InterPro" id="IPR009049">
    <property type="entry name" value="Argininosuccinate_lyase"/>
</dbReference>